<dbReference type="EMBL" id="CP136896">
    <property type="protein sequence ID" value="WOL14548.1"/>
    <property type="molecule type" value="Genomic_DNA"/>
</dbReference>
<gene>
    <name evidence="2" type="ORF">Cni_G23328</name>
</gene>
<dbReference type="Proteomes" id="UP001327560">
    <property type="component" value="Chromosome 7"/>
</dbReference>
<keyword evidence="3" id="KW-1185">Reference proteome</keyword>
<evidence type="ECO:0000313" key="2">
    <source>
        <dbReference type="EMBL" id="WOL14548.1"/>
    </source>
</evidence>
<proteinExistence type="predicted"/>
<name>A0AAQ3QM53_9LILI</name>
<reference evidence="2 3" key="1">
    <citation type="submission" date="2023-10" db="EMBL/GenBank/DDBJ databases">
        <title>Chromosome-scale genome assembly provides insights into flower coloration mechanisms of Canna indica.</title>
        <authorList>
            <person name="Li C."/>
        </authorList>
    </citation>
    <scope>NUCLEOTIDE SEQUENCE [LARGE SCALE GENOMIC DNA]</scope>
    <source>
        <tissue evidence="2">Flower</tissue>
    </source>
</reference>
<evidence type="ECO:0000256" key="1">
    <source>
        <dbReference type="SAM" id="MobiDB-lite"/>
    </source>
</evidence>
<protein>
    <submittedName>
        <fullName evidence="2">Uncharacterized protein</fullName>
    </submittedName>
</protein>
<sequence>MAVSITTHRSGTTAAIDPLVMEGAGAGASCVRTATANDKSSSSRRIGSFFIDASIWLAGREKSEVGMERSNERKGSGFLVKEERWGRKILVGENEGRRISPASPVTGNTQSLVGHMFSEPSYDIG</sequence>
<dbReference type="AlphaFoldDB" id="A0AAQ3QM53"/>
<feature type="region of interest" description="Disordered" evidence="1">
    <location>
        <begin position="98"/>
        <end position="125"/>
    </location>
</feature>
<evidence type="ECO:0000313" key="3">
    <source>
        <dbReference type="Proteomes" id="UP001327560"/>
    </source>
</evidence>
<accession>A0AAQ3QM53</accession>
<feature type="compositionally biased region" description="Polar residues" evidence="1">
    <location>
        <begin position="103"/>
        <end position="112"/>
    </location>
</feature>
<organism evidence="2 3">
    <name type="scientific">Canna indica</name>
    <name type="common">Indian-shot</name>
    <dbReference type="NCBI Taxonomy" id="4628"/>
    <lineage>
        <taxon>Eukaryota</taxon>
        <taxon>Viridiplantae</taxon>
        <taxon>Streptophyta</taxon>
        <taxon>Embryophyta</taxon>
        <taxon>Tracheophyta</taxon>
        <taxon>Spermatophyta</taxon>
        <taxon>Magnoliopsida</taxon>
        <taxon>Liliopsida</taxon>
        <taxon>Zingiberales</taxon>
        <taxon>Cannaceae</taxon>
        <taxon>Canna</taxon>
    </lineage>
</organism>